<proteinExistence type="predicted"/>
<accession>A0A9D3SFL6</accession>
<evidence type="ECO:0000313" key="2">
    <source>
        <dbReference type="EMBL" id="KAG7322462.1"/>
    </source>
</evidence>
<dbReference type="EMBL" id="JAHKSW010000016">
    <property type="protein sequence ID" value="KAG7322462.1"/>
    <property type="molecule type" value="Genomic_DNA"/>
</dbReference>
<comment type="caution">
    <text evidence="2">The sequence shown here is derived from an EMBL/GenBank/DDBJ whole genome shotgun (WGS) entry which is preliminary data.</text>
</comment>
<gene>
    <name evidence="2" type="ORF">KOW79_013808</name>
</gene>
<evidence type="ECO:0000313" key="3">
    <source>
        <dbReference type="Proteomes" id="UP000824219"/>
    </source>
</evidence>
<feature type="compositionally biased region" description="Polar residues" evidence="1">
    <location>
        <begin position="81"/>
        <end position="97"/>
    </location>
</feature>
<feature type="region of interest" description="Disordered" evidence="1">
    <location>
        <begin position="80"/>
        <end position="112"/>
    </location>
</feature>
<sequence>MLKQEILVYYGRFSEYYKWHTGLTLGAGLKSNADGDPISLVGLARIPHIKALSTSEAHYVMVAEDLHGSERRGCSDLLRRNSYSRPNTEHGPSNEMQTACPDIMPCGPNSQQ</sequence>
<organism evidence="2 3">
    <name type="scientific">Hemibagrus wyckioides</name>
    <dbReference type="NCBI Taxonomy" id="337641"/>
    <lineage>
        <taxon>Eukaryota</taxon>
        <taxon>Metazoa</taxon>
        <taxon>Chordata</taxon>
        <taxon>Craniata</taxon>
        <taxon>Vertebrata</taxon>
        <taxon>Euteleostomi</taxon>
        <taxon>Actinopterygii</taxon>
        <taxon>Neopterygii</taxon>
        <taxon>Teleostei</taxon>
        <taxon>Ostariophysi</taxon>
        <taxon>Siluriformes</taxon>
        <taxon>Bagridae</taxon>
        <taxon>Hemibagrus</taxon>
    </lineage>
</organism>
<protein>
    <submittedName>
        <fullName evidence="2">Uncharacterized protein</fullName>
    </submittedName>
</protein>
<keyword evidence="3" id="KW-1185">Reference proteome</keyword>
<evidence type="ECO:0000256" key="1">
    <source>
        <dbReference type="SAM" id="MobiDB-lite"/>
    </source>
</evidence>
<dbReference type="AlphaFoldDB" id="A0A9D3SFL6"/>
<name>A0A9D3SFL6_9TELE</name>
<reference evidence="2 3" key="1">
    <citation type="submission" date="2021-06" db="EMBL/GenBank/DDBJ databases">
        <title>Chromosome-level genome assembly of the red-tail catfish (Hemibagrus wyckioides).</title>
        <authorList>
            <person name="Shao F."/>
        </authorList>
    </citation>
    <scope>NUCLEOTIDE SEQUENCE [LARGE SCALE GENOMIC DNA]</scope>
    <source>
        <strain evidence="2">EC202008001</strain>
        <tissue evidence="2">Blood</tissue>
    </source>
</reference>
<dbReference type="Proteomes" id="UP000824219">
    <property type="component" value="Linkage Group LG16"/>
</dbReference>